<sequence>MFYHLRQNAFRTDRENSQALTCMTLMFRRVRAELPIVFRSVFPLYADLPTLETSVFYAELPTVFRSAFPSLRRHVRVAGGIEAYSTWTSTTQLGGPICDLPTLETSVFYAELPIVFRSAYPSLRLHWPTLKNENIPTEIANAFGTAAQYGYYNSTFTDSPHGWNCKRETDGGSPPSSENEKILCAAHDVLILGRSVVCERLGETSFFDKIEVELQNEMQLAPARQQTPEHAAVVGKFRDPLTPFFRYHAEPLQ</sequence>
<keyword evidence="2" id="KW-1185">Reference proteome</keyword>
<reference evidence="1" key="1">
    <citation type="submission" date="2023-03" db="EMBL/GenBank/DDBJ databases">
        <title>Massive genome expansion in bonnet fungi (Mycena s.s.) driven by repeated elements and novel gene families across ecological guilds.</title>
        <authorList>
            <consortium name="Lawrence Berkeley National Laboratory"/>
            <person name="Harder C.B."/>
            <person name="Miyauchi S."/>
            <person name="Viragh M."/>
            <person name="Kuo A."/>
            <person name="Thoen E."/>
            <person name="Andreopoulos B."/>
            <person name="Lu D."/>
            <person name="Skrede I."/>
            <person name="Drula E."/>
            <person name="Henrissat B."/>
            <person name="Morin E."/>
            <person name="Kohler A."/>
            <person name="Barry K."/>
            <person name="LaButti K."/>
            <person name="Morin E."/>
            <person name="Salamov A."/>
            <person name="Lipzen A."/>
            <person name="Mereny Z."/>
            <person name="Hegedus B."/>
            <person name="Baldrian P."/>
            <person name="Stursova M."/>
            <person name="Weitz H."/>
            <person name="Taylor A."/>
            <person name="Grigoriev I.V."/>
            <person name="Nagy L.G."/>
            <person name="Martin F."/>
            <person name="Kauserud H."/>
        </authorList>
    </citation>
    <scope>NUCLEOTIDE SEQUENCE</scope>
    <source>
        <strain evidence="1">CBHHK002</strain>
    </source>
</reference>
<evidence type="ECO:0000313" key="2">
    <source>
        <dbReference type="Proteomes" id="UP001218218"/>
    </source>
</evidence>
<dbReference type="Proteomes" id="UP001218218">
    <property type="component" value="Unassembled WGS sequence"/>
</dbReference>
<name>A0AAD7EIM1_9AGAR</name>
<protein>
    <submittedName>
        <fullName evidence="1">Uncharacterized protein</fullName>
    </submittedName>
</protein>
<gene>
    <name evidence="1" type="ORF">DFH08DRAFT_815827</name>
</gene>
<organism evidence="1 2">
    <name type="scientific">Mycena albidolilacea</name>
    <dbReference type="NCBI Taxonomy" id="1033008"/>
    <lineage>
        <taxon>Eukaryota</taxon>
        <taxon>Fungi</taxon>
        <taxon>Dikarya</taxon>
        <taxon>Basidiomycota</taxon>
        <taxon>Agaricomycotina</taxon>
        <taxon>Agaricomycetes</taxon>
        <taxon>Agaricomycetidae</taxon>
        <taxon>Agaricales</taxon>
        <taxon>Marasmiineae</taxon>
        <taxon>Mycenaceae</taxon>
        <taxon>Mycena</taxon>
    </lineage>
</organism>
<accession>A0AAD7EIM1</accession>
<dbReference type="AlphaFoldDB" id="A0AAD7EIM1"/>
<comment type="caution">
    <text evidence="1">The sequence shown here is derived from an EMBL/GenBank/DDBJ whole genome shotgun (WGS) entry which is preliminary data.</text>
</comment>
<proteinExistence type="predicted"/>
<evidence type="ECO:0000313" key="1">
    <source>
        <dbReference type="EMBL" id="KAJ7328325.1"/>
    </source>
</evidence>
<dbReference type="EMBL" id="JARIHO010000039">
    <property type="protein sequence ID" value="KAJ7328325.1"/>
    <property type="molecule type" value="Genomic_DNA"/>
</dbReference>